<feature type="region of interest" description="Disordered" evidence="1">
    <location>
        <begin position="172"/>
        <end position="193"/>
    </location>
</feature>
<dbReference type="AlphaFoldDB" id="A0A1K1SQT7"/>
<evidence type="ECO:0000256" key="1">
    <source>
        <dbReference type="SAM" id="MobiDB-lite"/>
    </source>
</evidence>
<evidence type="ECO:0000313" key="2">
    <source>
        <dbReference type="EMBL" id="SFW86683.1"/>
    </source>
</evidence>
<name>A0A1K1SQT7_9PSEU</name>
<dbReference type="EMBL" id="FPJG01000006">
    <property type="protein sequence ID" value="SFW86683.1"/>
    <property type="molecule type" value="Genomic_DNA"/>
</dbReference>
<organism evidence="2 3">
    <name type="scientific">Amycolatopsis australiensis</name>
    <dbReference type="NCBI Taxonomy" id="546364"/>
    <lineage>
        <taxon>Bacteria</taxon>
        <taxon>Bacillati</taxon>
        <taxon>Actinomycetota</taxon>
        <taxon>Actinomycetes</taxon>
        <taxon>Pseudonocardiales</taxon>
        <taxon>Pseudonocardiaceae</taxon>
        <taxon>Amycolatopsis</taxon>
    </lineage>
</organism>
<evidence type="ECO:0000313" key="3">
    <source>
        <dbReference type="Proteomes" id="UP000182740"/>
    </source>
</evidence>
<accession>A0A1K1SQT7</accession>
<evidence type="ECO:0008006" key="4">
    <source>
        <dbReference type="Google" id="ProtNLM"/>
    </source>
</evidence>
<feature type="compositionally biased region" description="Low complexity" evidence="1">
    <location>
        <begin position="176"/>
        <end position="191"/>
    </location>
</feature>
<proteinExistence type="predicted"/>
<dbReference type="STRING" id="546364.SAMN04489730_6470"/>
<protein>
    <recommendedName>
        <fullName evidence="4">NB-ARC domain-containing protein</fullName>
    </recommendedName>
</protein>
<dbReference type="RefSeq" id="WP_072479793.1">
    <property type="nucleotide sequence ID" value="NZ_FPJG01000006.1"/>
</dbReference>
<reference evidence="3" key="1">
    <citation type="submission" date="2016-11" db="EMBL/GenBank/DDBJ databases">
        <authorList>
            <person name="Varghese N."/>
            <person name="Submissions S."/>
        </authorList>
    </citation>
    <scope>NUCLEOTIDE SEQUENCE [LARGE SCALE GENOMIC DNA]</scope>
    <source>
        <strain evidence="3">DSM 44671</strain>
    </source>
</reference>
<gene>
    <name evidence="2" type="ORF">SAMN04489730_6470</name>
</gene>
<keyword evidence="3" id="KW-1185">Reference proteome</keyword>
<dbReference type="OrthoDB" id="9812579at2"/>
<dbReference type="PANTHER" id="PTHR47691">
    <property type="entry name" value="REGULATOR-RELATED"/>
    <property type="match status" value="1"/>
</dbReference>
<dbReference type="PANTHER" id="PTHR47691:SF3">
    <property type="entry name" value="HTH-TYPE TRANSCRIPTIONAL REGULATOR RV0890C-RELATED"/>
    <property type="match status" value="1"/>
</dbReference>
<sequence length="242" mass="25947">MPAARADGVVFVSLAELQDPDLLAGTFAEELDLVDRSARPPMEVLVEGLRARRTLLVLDNCEHLVAVCAHPVEISEDNIGDAVRLCRSLEGLPLAIELAAVRLRVLPAGEIADRLDEQFTLLTAGGPQVGPNRHETLRALTDWSYRLCTPAEQLLWARLSVFAHDFDLGAAEESAPGTGSSRPRSSTSSTGCWTSRCCCGSSNTGWCGTGCWRRCASSARRSWSPQASCRGYADVTATGACS</sequence>
<dbReference type="Proteomes" id="UP000182740">
    <property type="component" value="Unassembled WGS sequence"/>
</dbReference>